<dbReference type="AlphaFoldDB" id="L9ZIQ6"/>
<organism evidence="1 2">
    <name type="scientific">Natrialba taiwanensis DSM 12281</name>
    <dbReference type="NCBI Taxonomy" id="1230458"/>
    <lineage>
        <taxon>Archaea</taxon>
        <taxon>Methanobacteriati</taxon>
        <taxon>Methanobacteriota</taxon>
        <taxon>Stenosarchaea group</taxon>
        <taxon>Halobacteria</taxon>
        <taxon>Halobacteriales</taxon>
        <taxon>Natrialbaceae</taxon>
        <taxon>Natrialba</taxon>
    </lineage>
</organism>
<proteinExistence type="predicted"/>
<reference evidence="1 2" key="1">
    <citation type="journal article" date="2014" name="PLoS Genet.">
        <title>Phylogenetically driven sequencing of extremely halophilic archaea reveals strategies for static and dynamic osmo-response.</title>
        <authorList>
            <person name="Becker E.A."/>
            <person name="Seitzer P.M."/>
            <person name="Tritt A."/>
            <person name="Larsen D."/>
            <person name="Krusor M."/>
            <person name="Yao A.I."/>
            <person name="Wu D."/>
            <person name="Madern D."/>
            <person name="Eisen J.A."/>
            <person name="Darling A.E."/>
            <person name="Facciotti M.T."/>
        </authorList>
    </citation>
    <scope>NUCLEOTIDE SEQUENCE [LARGE SCALE GENOMIC DNA]</scope>
    <source>
        <strain evidence="1 2">DSM 12281</strain>
    </source>
</reference>
<dbReference type="Proteomes" id="UP000011648">
    <property type="component" value="Unassembled WGS sequence"/>
</dbReference>
<dbReference type="RefSeq" id="WP_006827329.1">
    <property type="nucleotide sequence ID" value="NZ_AOIL01000062.1"/>
</dbReference>
<evidence type="ECO:0008006" key="3">
    <source>
        <dbReference type="Google" id="ProtNLM"/>
    </source>
</evidence>
<dbReference type="PATRIC" id="fig|1230458.4.peg.3744"/>
<comment type="caution">
    <text evidence="1">The sequence shown here is derived from an EMBL/GenBank/DDBJ whole genome shotgun (WGS) entry which is preliminary data.</text>
</comment>
<accession>L9ZIQ6</accession>
<name>L9ZIQ6_9EURY</name>
<keyword evidence="2" id="KW-1185">Reference proteome</keyword>
<sequence length="200" mass="22849">MGSNIDSLTVIEQISEIANNQLAPGYFRKYTAAGDAETAMRERIDRDDRELLVCYSGETITEVDDPKVLSQTDKLLGFGLFGTYTAEEMDEYMSVPLEEVFSHEDFPVGHFRNLTLRAEAQGGSITSPMISRVIEGLYELGQDVWVMLLRNRQGRDTTDYVEDFGAERVEEYDDYLDDWNCAICESDCECTFVFYRMEVT</sequence>
<gene>
    <name evidence="1" type="ORF">C484_18597</name>
</gene>
<evidence type="ECO:0000313" key="1">
    <source>
        <dbReference type="EMBL" id="ELY86254.1"/>
    </source>
</evidence>
<protein>
    <recommendedName>
        <fullName evidence="3">N-acetyltransferase domain-containing protein</fullName>
    </recommendedName>
</protein>
<evidence type="ECO:0000313" key="2">
    <source>
        <dbReference type="Proteomes" id="UP000011648"/>
    </source>
</evidence>
<dbReference type="EMBL" id="AOIL01000062">
    <property type="protein sequence ID" value="ELY86254.1"/>
    <property type="molecule type" value="Genomic_DNA"/>
</dbReference>